<sequence>MQNKEKMLETYEDYLTQRIEYEKRMKELSAEGFALEIEALEKHLEAWKRKIQMAKTKEVECTK</sequence>
<dbReference type="AlphaFoldDB" id="A0A6M3JIG1"/>
<reference evidence="2" key="1">
    <citation type="submission" date="2020-03" db="EMBL/GenBank/DDBJ databases">
        <title>The deep terrestrial virosphere.</title>
        <authorList>
            <person name="Holmfeldt K."/>
            <person name="Nilsson E."/>
            <person name="Simone D."/>
            <person name="Lopez-Fernandez M."/>
            <person name="Wu X."/>
            <person name="de Brujin I."/>
            <person name="Lundin D."/>
            <person name="Andersson A."/>
            <person name="Bertilsson S."/>
            <person name="Dopson M."/>
        </authorList>
    </citation>
    <scope>NUCLEOTIDE SEQUENCE</scope>
    <source>
        <strain evidence="2">MM415A06052</strain>
    </source>
</reference>
<accession>A0A6M3JIG1</accession>
<evidence type="ECO:0000313" key="2">
    <source>
        <dbReference type="EMBL" id="QJA68627.1"/>
    </source>
</evidence>
<dbReference type="EMBL" id="MT141634">
    <property type="protein sequence ID" value="QJA68627.1"/>
    <property type="molecule type" value="Genomic_DNA"/>
</dbReference>
<proteinExistence type="predicted"/>
<name>A0A6M3JIG1_9ZZZZ</name>
<gene>
    <name evidence="2" type="ORF">MM415A06052_0006</name>
</gene>
<evidence type="ECO:0000256" key="1">
    <source>
        <dbReference type="SAM" id="Coils"/>
    </source>
</evidence>
<feature type="coiled-coil region" evidence="1">
    <location>
        <begin position="11"/>
        <end position="57"/>
    </location>
</feature>
<protein>
    <submittedName>
        <fullName evidence="2">Uncharacterized protein</fullName>
    </submittedName>
</protein>
<keyword evidence="1" id="KW-0175">Coiled coil</keyword>
<organism evidence="2">
    <name type="scientific">viral metagenome</name>
    <dbReference type="NCBI Taxonomy" id="1070528"/>
    <lineage>
        <taxon>unclassified sequences</taxon>
        <taxon>metagenomes</taxon>
        <taxon>organismal metagenomes</taxon>
    </lineage>
</organism>